<evidence type="ECO:0000313" key="2">
    <source>
        <dbReference type="EMBL" id="MQL98081.1"/>
    </source>
</evidence>
<feature type="region of interest" description="Disordered" evidence="1">
    <location>
        <begin position="158"/>
        <end position="214"/>
    </location>
</feature>
<protein>
    <submittedName>
        <fullName evidence="2">Uncharacterized protein</fullName>
    </submittedName>
</protein>
<evidence type="ECO:0000256" key="1">
    <source>
        <dbReference type="SAM" id="MobiDB-lite"/>
    </source>
</evidence>
<gene>
    <name evidence="2" type="ORF">Taro_030783</name>
</gene>
<dbReference type="AlphaFoldDB" id="A0A843VM95"/>
<evidence type="ECO:0000313" key="3">
    <source>
        <dbReference type="Proteomes" id="UP000652761"/>
    </source>
</evidence>
<comment type="caution">
    <text evidence="2">The sequence shown here is derived from an EMBL/GenBank/DDBJ whole genome shotgun (WGS) entry which is preliminary data.</text>
</comment>
<dbReference type="EMBL" id="NMUH01002137">
    <property type="protein sequence ID" value="MQL98081.1"/>
    <property type="molecule type" value="Genomic_DNA"/>
</dbReference>
<sequence length="567" mass="63706">MHTLWGSYVKYLSTALHRLSTGTPLQSLHPSALSATVDRPLMAVDRWINLFKYFTLWSTILHGPKPPVDSRRQTLVWKPTGHRFMADCVGPNLSNSHINSIKCFYVPFHPFPLPKTFLPSFSPNPSFPRATEENTQPFAFPSSLYLLLLSRHHILRDTTSDGSTGQEDGLPSSSSVSRSQTGLQGTRRAPDETPGRSSAIAHHPSQPSTPRSPWHLHEPLFDIQGWSPFCYNHKQYLPTAVTEFFNNLRQTVAGDLYSKVKGTSFRISPNLFSVSLHIPNTGIDIMSHHPTPEEYHQLITLQPYDPKDRKQLNANSYPLLHRLIHHIFTTIIVPKDGSRELVTAVQFHAFLNCEPINLPQLMVSTLRICLRSSKRSMPYVCQLTSLFLFLDIPILKEEMTALNSRSSYDLTAVQRMGYKMVDGVVTRNLKGKGPAVAVGDGEDEEEDEDEDGDEEQDTEDSQSEPLDAPGDGDRIAAGDIATEPSIRELLAQLQVQITTGFATLNDRLDIVDTSLEALADSQVHLQLRLTRLSNHVQENRQAPAPLVRYYARHVPKQGSKDQEKQEK</sequence>
<dbReference type="Proteomes" id="UP000652761">
    <property type="component" value="Unassembled WGS sequence"/>
</dbReference>
<organism evidence="2 3">
    <name type="scientific">Colocasia esculenta</name>
    <name type="common">Wild taro</name>
    <name type="synonym">Arum esculentum</name>
    <dbReference type="NCBI Taxonomy" id="4460"/>
    <lineage>
        <taxon>Eukaryota</taxon>
        <taxon>Viridiplantae</taxon>
        <taxon>Streptophyta</taxon>
        <taxon>Embryophyta</taxon>
        <taxon>Tracheophyta</taxon>
        <taxon>Spermatophyta</taxon>
        <taxon>Magnoliopsida</taxon>
        <taxon>Liliopsida</taxon>
        <taxon>Araceae</taxon>
        <taxon>Aroideae</taxon>
        <taxon>Colocasieae</taxon>
        <taxon>Colocasia</taxon>
    </lineage>
</organism>
<proteinExistence type="predicted"/>
<dbReference type="OrthoDB" id="848707at2759"/>
<reference evidence="2" key="1">
    <citation type="submission" date="2017-07" db="EMBL/GenBank/DDBJ databases">
        <title>Taro Niue Genome Assembly and Annotation.</title>
        <authorList>
            <person name="Atibalentja N."/>
            <person name="Keating K."/>
            <person name="Fields C.J."/>
        </authorList>
    </citation>
    <scope>NUCLEOTIDE SEQUENCE</scope>
    <source>
        <strain evidence="2">Niue_2</strain>
        <tissue evidence="2">Leaf</tissue>
    </source>
</reference>
<feature type="compositionally biased region" description="Polar residues" evidence="1">
    <location>
        <begin position="160"/>
        <end position="184"/>
    </location>
</feature>
<name>A0A843VM95_COLES</name>
<feature type="compositionally biased region" description="Acidic residues" evidence="1">
    <location>
        <begin position="440"/>
        <end position="462"/>
    </location>
</feature>
<feature type="region of interest" description="Disordered" evidence="1">
    <location>
        <begin position="432"/>
        <end position="477"/>
    </location>
</feature>
<keyword evidence="3" id="KW-1185">Reference proteome</keyword>
<accession>A0A843VM95</accession>